<dbReference type="Gene3D" id="3.10.10.10">
    <property type="entry name" value="HIV Type 1 Reverse Transcriptase, subunit A, domain 1"/>
    <property type="match status" value="1"/>
</dbReference>
<name>A0A9P6BX57_9AGAR</name>
<dbReference type="CDD" id="cd00303">
    <property type="entry name" value="retropepsin_like"/>
    <property type="match status" value="1"/>
</dbReference>
<sequence>MGTYTALERNTSGRKDATHNVPHPIVVAAKINGHLVQALLDLGLLNDFISSNLAQQLQVWKIELFQYQEINEECYFDIINLLNYDVILGILFMYQHQVSMSLEPPMVVIGSLAAKPMKGECVTKLVSRPMAVYEDKLDEVYQFLENYAQKICKTAMDTPLPPLWDINHEIPLIDEDKKYSWRVLKCPDQLCELWNKKRDAYIASECWKLCLAKNVVPMLLIMKQGKEGEPLKLHTVVNLHEKNANTRRLSLPLPDIETILQQVACAKY</sequence>
<comment type="caution">
    <text evidence="1">The sequence shown here is derived from an EMBL/GenBank/DDBJ whole genome shotgun (WGS) entry which is preliminary data.</text>
</comment>
<organism evidence="1 2">
    <name type="scientific">Macrolepiota fuliginosa MF-IS2</name>
    <dbReference type="NCBI Taxonomy" id="1400762"/>
    <lineage>
        <taxon>Eukaryota</taxon>
        <taxon>Fungi</taxon>
        <taxon>Dikarya</taxon>
        <taxon>Basidiomycota</taxon>
        <taxon>Agaricomycotina</taxon>
        <taxon>Agaricomycetes</taxon>
        <taxon>Agaricomycetidae</taxon>
        <taxon>Agaricales</taxon>
        <taxon>Agaricineae</taxon>
        <taxon>Agaricaceae</taxon>
        <taxon>Macrolepiota</taxon>
    </lineage>
</organism>
<evidence type="ECO:0000313" key="2">
    <source>
        <dbReference type="Proteomes" id="UP000807342"/>
    </source>
</evidence>
<dbReference type="OrthoDB" id="1750432at2759"/>
<dbReference type="Gene3D" id="3.30.70.270">
    <property type="match status" value="1"/>
</dbReference>
<accession>A0A9P6BX57</accession>
<reference evidence="1" key="1">
    <citation type="submission" date="2020-11" db="EMBL/GenBank/DDBJ databases">
        <authorList>
            <consortium name="DOE Joint Genome Institute"/>
            <person name="Ahrendt S."/>
            <person name="Riley R."/>
            <person name="Andreopoulos W."/>
            <person name="Labutti K."/>
            <person name="Pangilinan J."/>
            <person name="Ruiz-Duenas F.J."/>
            <person name="Barrasa J.M."/>
            <person name="Sanchez-Garcia M."/>
            <person name="Camarero S."/>
            <person name="Miyauchi S."/>
            <person name="Serrano A."/>
            <person name="Linde D."/>
            <person name="Babiker R."/>
            <person name="Drula E."/>
            <person name="Ayuso-Fernandez I."/>
            <person name="Pacheco R."/>
            <person name="Padilla G."/>
            <person name="Ferreira P."/>
            <person name="Barriuso J."/>
            <person name="Kellner H."/>
            <person name="Castanera R."/>
            <person name="Alfaro M."/>
            <person name="Ramirez L."/>
            <person name="Pisabarro A.G."/>
            <person name="Kuo A."/>
            <person name="Tritt A."/>
            <person name="Lipzen A."/>
            <person name="He G."/>
            <person name="Yan M."/>
            <person name="Ng V."/>
            <person name="Cullen D."/>
            <person name="Martin F."/>
            <person name="Rosso M.-N."/>
            <person name="Henrissat B."/>
            <person name="Hibbett D."/>
            <person name="Martinez A.T."/>
            <person name="Grigoriev I.V."/>
        </authorList>
    </citation>
    <scope>NUCLEOTIDE SEQUENCE</scope>
    <source>
        <strain evidence="1">MF-IS2</strain>
    </source>
</reference>
<dbReference type="InterPro" id="IPR043128">
    <property type="entry name" value="Rev_trsase/Diguanyl_cyclase"/>
</dbReference>
<dbReference type="AlphaFoldDB" id="A0A9P6BX57"/>
<dbReference type="EMBL" id="MU151446">
    <property type="protein sequence ID" value="KAF9443676.1"/>
    <property type="molecule type" value="Genomic_DNA"/>
</dbReference>
<dbReference type="Proteomes" id="UP000807342">
    <property type="component" value="Unassembled WGS sequence"/>
</dbReference>
<protein>
    <submittedName>
        <fullName evidence="1">Uncharacterized protein</fullName>
    </submittedName>
</protein>
<keyword evidence="2" id="KW-1185">Reference proteome</keyword>
<proteinExistence type="predicted"/>
<evidence type="ECO:0000313" key="1">
    <source>
        <dbReference type="EMBL" id="KAF9443676.1"/>
    </source>
</evidence>
<gene>
    <name evidence="1" type="ORF">P691DRAFT_679074</name>
</gene>